<dbReference type="InterPro" id="IPR050109">
    <property type="entry name" value="HTH-type_TetR-like_transc_reg"/>
</dbReference>
<dbReference type="Pfam" id="PF00440">
    <property type="entry name" value="TetR_N"/>
    <property type="match status" value="1"/>
</dbReference>
<dbReference type="Gene3D" id="1.10.357.10">
    <property type="entry name" value="Tetracycline Repressor, domain 2"/>
    <property type="match status" value="1"/>
</dbReference>
<gene>
    <name evidence="6" type="ORF">GGQ22_09265</name>
</gene>
<keyword evidence="2 4" id="KW-0238">DNA-binding</keyword>
<dbReference type="InterPro" id="IPR001647">
    <property type="entry name" value="HTH_TetR"/>
</dbReference>
<keyword evidence="7" id="KW-1185">Reference proteome</keyword>
<dbReference type="SUPFAM" id="SSF46689">
    <property type="entry name" value="Homeodomain-like"/>
    <property type="match status" value="1"/>
</dbReference>
<dbReference type="GO" id="GO:0003700">
    <property type="term" value="F:DNA-binding transcription factor activity"/>
    <property type="evidence" value="ECO:0007669"/>
    <property type="project" value="TreeGrafter"/>
</dbReference>
<accession>A0A6I3JAY6</accession>
<feature type="DNA-binding region" description="H-T-H motif" evidence="4">
    <location>
        <begin position="49"/>
        <end position="68"/>
    </location>
</feature>
<dbReference type="PANTHER" id="PTHR30055">
    <property type="entry name" value="HTH-TYPE TRANSCRIPTIONAL REGULATOR RUTR"/>
    <property type="match status" value="1"/>
</dbReference>
<evidence type="ECO:0000256" key="3">
    <source>
        <dbReference type="ARBA" id="ARBA00023163"/>
    </source>
</evidence>
<protein>
    <submittedName>
        <fullName evidence="6">TetR family transcriptional regulator</fullName>
    </submittedName>
</protein>
<dbReference type="EMBL" id="WLCI01000008">
    <property type="protein sequence ID" value="MTB95275.1"/>
    <property type="molecule type" value="Genomic_DNA"/>
</dbReference>
<feature type="domain" description="HTH tetR-type" evidence="5">
    <location>
        <begin position="26"/>
        <end position="86"/>
    </location>
</feature>
<evidence type="ECO:0000313" key="6">
    <source>
        <dbReference type="EMBL" id="MTB95275.1"/>
    </source>
</evidence>
<evidence type="ECO:0000256" key="1">
    <source>
        <dbReference type="ARBA" id="ARBA00023015"/>
    </source>
</evidence>
<dbReference type="InterPro" id="IPR025996">
    <property type="entry name" value="MT1864/Rv1816-like_C"/>
</dbReference>
<dbReference type="PROSITE" id="PS50977">
    <property type="entry name" value="HTH_TETR_2"/>
    <property type="match status" value="1"/>
</dbReference>
<proteinExistence type="predicted"/>
<dbReference type="PRINTS" id="PR00455">
    <property type="entry name" value="HTHTETR"/>
</dbReference>
<dbReference type="GO" id="GO:0000976">
    <property type="term" value="F:transcription cis-regulatory region binding"/>
    <property type="evidence" value="ECO:0007669"/>
    <property type="project" value="TreeGrafter"/>
</dbReference>
<dbReference type="PANTHER" id="PTHR30055:SF220">
    <property type="entry name" value="TETR-FAMILY REGULATORY PROTEIN"/>
    <property type="match status" value="1"/>
</dbReference>
<dbReference type="Pfam" id="PF13305">
    <property type="entry name" value="TetR_C_33"/>
    <property type="match status" value="1"/>
</dbReference>
<keyword evidence="3" id="KW-0804">Transcription</keyword>
<evidence type="ECO:0000256" key="4">
    <source>
        <dbReference type="PROSITE-ProRule" id="PRU00335"/>
    </source>
</evidence>
<sequence length="235" mass="25011">MLTVSTPCCLRRYGEGVPAATPYHHGNLGQALVDAAVDAVREQGPDGWSLRDLCRRVGVSHNAAYRHFAHRDDLVAVVSAATMTRLVETLEERLARVEADDPVLRARRRLAEAGRGYVDFAVGDPHLFRLAFASAVVRDPAPAPGRDPYGVLSRVLDDLVAVGFLAPSARPGAETTCWSAVHGFACLCIEGPLRDAAEAARAAELDHVLVAIDRSYAATTGAAVGPDDLRAARPG</sequence>
<dbReference type="InterPro" id="IPR036271">
    <property type="entry name" value="Tet_transcr_reg_TetR-rel_C_sf"/>
</dbReference>
<keyword evidence="1" id="KW-0805">Transcription regulation</keyword>
<evidence type="ECO:0000313" key="7">
    <source>
        <dbReference type="Proteomes" id="UP000433406"/>
    </source>
</evidence>
<dbReference type="InterPro" id="IPR009057">
    <property type="entry name" value="Homeodomain-like_sf"/>
</dbReference>
<dbReference type="SUPFAM" id="SSF48498">
    <property type="entry name" value="Tetracyclin repressor-like, C-terminal domain"/>
    <property type="match status" value="1"/>
</dbReference>
<name>A0A6I3JAY6_9ACTN</name>
<comment type="caution">
    <text evidence="6">The sequence shown here is derived from an EMBL/GenBank/DDBJ whole genome shotgun (WGS) entry which is preliminary data.</text>
</comment>
<evidence type="ECO:0000256" key="2">
    <source>
        <dbReference type="ARBA" id="ARBA00023125"/>
    </source>
</evidence>
<dbReference type="Proteomes" id="UP000433406">
    <property type="component" value="Unassembled WGS sequence"/>
</dbReference>
<reference evidence="6 7" key="1">
    <citation type="submission" date="2019-10" db="EMBL/GenBank/DDBJ databases">
        <title>Nocardioides novel species isolated from the excrement of Marmot.</title>
        <authorList>
            <person name="Zhang G."/>
        </authorList>
    </citation>
    <scope>NUCLEOTIDE SEQUENCE [LARGE SCALE GENOMIC DNA]</scope>
    <source>
        <strain evidence="7">zg-579</strain>
    </source>
</reference>
<evidence type="ECO:0000259" key="5">
    <source>
        <dbReference type="PROSITE" id="PS50977"/>
    </source>
</evidence>
<organism evidence="6 7">
    <name type="scientific">Nocardioides marmotae</name>
    <dbReference type="NCBI Taxonomy" id="2663857"/>
    <lineage>
        <taxon>Bacteria</taxon>
        <taxon>Bacillati</taxon>
        <taxon>Actinomycetota</taxon>
        <taxon>Actinomycetes</taxon>
        <taxon>Propionibacteriales</taxon>
        <taxon>Nocardioidaceae</taxon>
        <taxon>Nocardioides</taxon>
    </lineage>
</organism>
<dbReference type="AlphaFoldDB" id="A0A6I3JAY6"/>